<dbReference type="EMBL" id="PEWV01000053">
    <property type="protein sequence ID" value="PIU41492.1"/>
    <property type="molecule type" value="Genomic_DNA"/>
</dbReference>
<dbReference type="Proteomes" id="UP000230052">
    <property type="component" value="Unassembled WGS sequence"/>
</dbReference>
<dbReference type="PANTHER" id="PTHR10884:SF14">
    <property type="entry name" value="NADH DEHYDROGENASE [UBIQUINONE] IRON-SULFUR PROTEIN 3, MITOCHONDRIAL"/>
    <property type="match status" value="1"/>
</dbReference>
<comment type="similarity">
    <text evidence="1">Belongs to the complex I 30 kDa subunit family.</text>
</comment>
<evidence type="ECO:0000256" key="1">
    <source>
        <dbReference type="ARBA" id="ARBA00007569"/>
    </source>
</evidence>
<dbReference type="GO" id="GO:0008137">
    <property type="term" value="F:NADH dehydrogenase (ubiquinone) activity"/>
    <property type="evidence" value="ECO:0007669"/>
    <property type="project" value="InterPro"/>
</dbReference>
<sequence>MTKEEDVQNELVKKFDFLKDKVKIQRSRRIFADVAAQDLRSVLDHMIKNMGFSFLCTITGLDEGSVFGVVYHLSTKDGMILNLKIRIPKDKPTLETITEYFPSAEAYERELMDLFGMQVEGLPKGSRYPLPDDWPAGEFPLRKGWKSKTSKQEGGI</sequence>
<dbReference type="Pfam" id="PF00329">
    <property type="entry name" value="Complex1_30kDa"/>
    <property type="match status" value="1"/>
</dbReference>
<organism evidence="4 5">
    <name type="scientific">Candidatus Aquitaenariimonas noxiae</name>
    <dbReference type="NCBI Taxonomy" id="1974741"/>
    <lineage>
        <taxon>Bacteria</taxon>
        <taxon>Pseudomonadati</taxon>
        <taxon>Candidatus Omnitrophota</taxon>
        <taxon>Candidatus Aquitaenariimonas</taxon>
    </lineage>
</organism>
<dbReference type="Gene3D" id="3.30.460.80">
    <property type="entry name" value="NADH:ubiquinone oxidoreductase, 30kDa subunit"/>
    <property type="match status" value="1"/>
</dbReference>
<evidence type="ECO:0000259" key="3">
    <source>
        <dbReference type="Pfam" id="PF00329"/>
    </source>
</evidence>
<comment type="caution">
    <text evidence="4">The sequence shown here is derived from an EMBL/GenBank/DDBJ whole genome shotgun (WGS) entry which is preliminary data.</text>
</comment>
<reference evidence="4 5" key="1">
    <citation type="submission" date="2017-09" db="EMBL/GenBank/DDBJ databases">
        <title>Depth-based differentiation of microbial function through sediment-hosted aquifers and enrichment of novel symbionts in the deep terrestrial subsurface.</title>
        <authorList>
            <person name="Probst A.J."/>
            <person name="Ladd B."/>
            <person name="Jarett J.K."/>
            <person name="Geller-Mcgrath D.E."/>
            <person name="Sieber C.M."/>
            <person name="Emerson J.B."/>
            <person name="Anantharaman K."/>
            <person name="Thomas B.C."/>
            <person name="Malmstrom R."/>
            <person name="Stieglmeier M."/>
            <person name="Klingl A."/>
            <person name="Woyke T."/>
            <person name="Ryan C.M."/>
            <person name="Banfield J.F."/>
        </authorList>
    </citation>
    <scope>NUCLEOTIDE SEQUENCE [LARGE SCALE GENOMIC DNA]</scope>
    <source>
        <strain evidence="4">CG07_land_8_20_14_0_80_42_15</strain>
    </source>
</reference>
<feature type="region of interest" description="Disordered" evidence="2">
    <location>
        <begin position="133"/>
        <end position="156"/>
    </location>
</feature>
<accession>A0A2J0KSJ9</accession>
<dbReference type="SUPFAM" id="SSF143243">
    <property type="entry name" value="Nqo5-like"/>
    <property type="match status" value="1"/>
</dbReference>
<evidence type="ECO:0000313" key="5">
    <source>
        <dbReference type="Proteomes" id="UP000230052"/>
    </source>
</evidence>
<dbReference type="InterPro" id="IPR001268">
    <property type="entry name" value="NADH_UbQ_OxRdtase_30kDa_su"/>
</dbReference>
<evidence type="ECO:0000256" key="2">
    <source>
        <dbReference type="SAM" id="MobiDB-lite"/>
    </source>
</evidence>
<name>A0A2J0KSJ9_9BACT</name>
<dbReference type="PANTHER" id="PTHR10884">
    <property type="entry name" value="NADH DEHYDROGENASE UBIQUINONE IRON-SULFUR PROTEIN 3"/>
    <property type="match status" value="1"/>
</dbReference>
<feature type="domain" description="NADH:ubiquinone oxidoreductase 30kDa subunit" evidence="3">
    <location>
        <begin position="33"/>
        <end position="148"/>
    </location>
</feature>
<proteinExistence type="inferred from homology"/>
<dbReference type="AlphaFoldDB" id="A0A2J0KSJ9"/>
<gene>
    <name evidence="4" type="ORF">COS99_05140</name>
</gene>
<evidence type="ECO:0000313" key="4">
    <source>
        <dbReference type="EMBL" id="PIU41492.1"/>
    </source>
</evidence>
<dbReference type="InterPro" id="IPR037232">
    <property type="entry name" value="NADH_quin_OxRdtase_su_C/D-like"/>
</dbReference>
<protein>
    <submittedName>
        <fullName evidence="4">Proton-conducting membrane transporter</fullName>
    </submittedName>
</protein>